<evidence type="ECO:0000256" key="12">
    <source>
        <dbReference type="ARBA" id="ARBA00041185"/>
    </source>
</evidence>
<evidence type="ECO:0000256" key="14">
    <source>
        <dbReference type="ARBA" id="ARBA00044770"/>
    </source>
</evidence>
<dbReference type="RefSeq" id="WP_055148021.1">
    <property type="nucleotide sequence ID" value="NZ_JXSZ01000009.1"/>
</dbReference>
<feature type="transmembrane region" description="Helical" evidence="16">
    <location>
        <begin position="187"/>
        <end position="208"/>
    </location>
</feature>
<evidence type="ECO:0000256" key="11">
    <source>
        <dbReference type="ARBA" id="ARBA00038053"/>
    </source>
</evidence>
<dbReference type="GO" id="GO:0051301">
    <property type="term" value="P:cell division"/>
    <property type="evidence" value="ECO:0007669"/>
    <property type="project" value="InterPro"/>
</dbReference>
<feature type="transmembrane region" description="Helical" evidence="16">
    <location>
        <begin position="148"/>
        <end position="180"/>
    </location>
</feature>
<evidence type="ECO:0000256" key="3">
    <source>
        <dbReference type="ARBA" id="ARBA00022679"/>
    </source>
</evidence>
<keyword evidence="3" id="KW-0808">Transferase</keyword>
<proteinExistence type="inferred from homology"/>
<comment type="catalytic activity">
    <reaction evidence="15">
        <text>[GlcNAc-(1-&gt;4)-Mur2Ac(oyl-L-Ala-gamma-D-Glu-L-Lys-D-Ala-D-Ala)](n)-di-trans,octa-cis-undecaprenyl diphosphate + beta-D-GlcNAc-(1-&gt;4)-Mur2Ac(oyl-L-Ala-gamma-D-Glu-L-Lys-D-Ala-D-Ala)-di-trans,octa-cis-undecaprenyl diphosphate = [GlcNAc-(1-&gt;4)-Mur2Ac(oyl-L-Ala-gamma-D-Glu-L-Lys-D-Ala-D-Ala)](n+1)-di-trans,octa-cis-undecaprenyl diphosphate + di-trans,octa-cis-undecaprenyl diphosphate + H(+)</text>
        <dbReference type="Rhea" id="RHEA:23708"/>
        <dbReference type="Rhea" id="RHEA-COMP:9602"/>
        <dbReference type="Rhea" id="RHEA-COMP:9603"/>
        <dbReference type="ChEBI" id="CHEBI:15378"/>
        <dbReference type="ChEBI" id="CHEBI:58405"/>
        <dbReference type="ChEBI" id="CHEBI:60033"/>
        <dbReference type="ChEBI" id="CHEBI:78435"/>
        <dbReference type="EC" id="2.4.99.28"/>
    </reaction>
</comment>
<dbReference type="GO" id="GO:0015648">
    <property type="term" value="F:lipid-linked peptidoglycan transporter activity"/>
    <property type="evidence" value="ECO:0007669"/>
    <property type="project" value="TreeGrafter"/>
</dbReference>
<evidence type="ECO:0000256" key="10">
    <source>
        <dbReference type="ARBA" id="ARBA00033270"/>
    </source>
</evidence>
<feature type="transmembrane region" description="Helical" evidence="16">
    <location>
        <begin position="358"/>
        <end position="381"/>
    </location>
</feature>
<evidence type="ECO:0000256" key="8">
    <source>
        <dbReference type="ARBA" id="ARBA00023136"/>
    </source>
</evidence>
<reference evidence="17 18" key="1">
    <citation type="submission" date="2015-07" db="EMBL/GenBank/DDBJ databases">
        <title>The draft genome sequence of Leadbetterella sp. JN14-9.</title>
        <authorList>
            <person name="Liu Y."/>
            <person name="Du J."/>
            <person name="Shao Z."/>
        </authorList>
    </citation>
    <scope>NUCLEOTIDE SEQUENCE [LARGE SCALE GENOMIC DNA]</scope>
    <source>
        <strain evidence="17 18">JN14-9</strain>
    </source>
</reference>
<dbReference type="Proteomes" id="UP000050454">
    <property type="component" value="Unassembled WGS sequence"/>
</dbReference>
<comment type="similarity">
    <text evidence="11">Belongs to the SEDS family. FtsW subfamily.</text>
</comment>
<dbReference type="GO" id="GO:0008955">
    <property type="term" value="F:peptidoglycan glycosyltransferase activity"/>
    <property type="evidence" value="ECO:0007669"/>
    <property type="project" value="UniProtKB-EC"/>
</dbReference>
<evidence type="ECO:0000256" key="2">
    <source>
        <dbReference type="ARBA" id="ARBA00022676"/>
    </source>
</evidence>
<evidence type="ECO:0000256" key="9">
    <source>
        <dbReference type="ARBA" id="ARBA00032370"/>
    </source>
</evidence>
<keyword evidence="7 16" id="KW-1133">Transmembrane helix</keyword>
<dbReference type="GO" id="GO:0005886">
    <property type="term" value="C:plasma membrane"/>
    <property type="evidence" value="ECO:0007669"/>
    <property type="project" value="TreeGrafter"/>
</dbReference>
<evidence type="ECO:0000313" key="18">
    <source>
        <dbReference type="Proteomes" id="UP000050454"/>
    </source>
</evidence>
<gene>
    <name evidence="17" type="ORF">AFM12_10700</name>
</gene>
<dbReference type="GO" id="GO:0032153">
    <property type="term" value="C:cell division site"/>
    <property type="evidence" value="ECO:0007669"/>
    <property type="project" value="TreeGrafter"/>
</dbReference>
<feature type="transmembrane region" description="Helical" evidence="16">
    <location>
        <begin position="74"/>
        <end position="95"/>
    </location>
</feature>
<evidence type="ECO:0000256" key="6">
    <source>
        <dbReference type="ARBA" id="ARBA00022984"/>
    </source>
</evidence>
<dbReference type="InterPro" id="IPR001182">
    <property type="entry name" value="FtsW/RodA"/>
</dbReference>
<keyword evidence="4 16" id="KW-0812">Transmembrane</keyword>
<evidence type="ECO:0000256" key="16">
    <source>
        <dbReference type="SAM" id="Phobius"/>
    </source>
</evidence>
<dbReference type="GO" id="GO:0009252">
    <property type="term" value="P:peptidoglycan biosynthetic process"/>
    <property type="evidence" value="ECO:0007669"/>
    <property type="project" value="UniProtKB-KW"/>
</dbReference>
<feature type="transmembrane region" description="Helical" evidence="16">
    <location>
        <begin position="16"/>
        <end position="38"/>
    </location>
</feature>
<keyword evidence="6" id="KW-0573">Peptidoglycan synthesis</keyword>
<dbReference type="AlphaFoldDB" id="A0A0P7BZQ5"/>
<evidence type="ECO:0000256" key="4">
    <source>
        <dbReference type="ARBA" id="ARBA00022692"/>
    </source>
</evidence>
<keyword evidence="18" id="KW-1185">Reference proteome</keyword>
<name>A0A0P7BZQ5_9BACT</name>
<evidence type="ECO:0000256" key="13">
    <source>
        <dbReference type="ARBA" id="ARBA00041418"/>
    </source>
</evidence>
<keyword evidence="5" id="KW-0133">Cell shape</keyword>
<evidence type="ECO:0000256" key="1">
    <source>
        <dbReference type="ARBA" id="ARBA00004141"/>
    </source>
</evidence>
<keyword evidence="8 16" id="KW-0472">Membrane</keyword>
<protein>
    <recommendedName>
        <fullName evidence="12">Probable peptidoglycan glycosyltransferase FtsW</fullName>
        <ecNumber evidence="14">2.4.99.28</ecNumber>
    </recommendedName>
    <alternativeName>
        <fullName evidence="13">Cell division protein FtsW</fullName>
    </alternativeName>
    <alternativeName>
        <fullName evidence="10">Cell wall polymerase</fullName>
    </alternativeName>
    <alternativeName>
        <fullName evidence="9">Peptidoglycan polymerase</fullName>
    </alternativeName>
</protein>
<feature type="transmembrane region" description="Helical" evidence="16">
    <location>
        <begin position="323"/>
        <end position="346"/>
    </location>
</feature>
<dbReference type="PANTHER" id="PTHR30474">
    <property type="entry name" value="CELL CYCLE PROTEIN"/>
    <property type="match status" value="1"/>
</dbReference>
<dbReference type="EC" id="2.4.99.28" evidence="14"/>
<organism evidence="17 18">
    <name type="scientific">Jiulongibacter sediminis</name>
    <dbReference type="NCBI Taxonomy" id="1605367"/>
    <lineage>
        <taxon>Bacteria</taxon>
        <taxon>Pseudomonadati</taxon>
        <taxon>Bacteroidota</taxon>
        <taxon>Cytophagia</taxon>
        <taxon>Cytophagales</taxon>
        <taxon>Leadbetterellaceae</taxon>
        <taxon>Jiulongibacter</taxon>
    </lineage>
</organism>
<dbReference type="Pfam" id="PF01098">
    <property type="entry name" value="FTSW_RODA_SPOVE"/>
    <property type="match status" value="1"/>
</dbReference>
<evidence type="ECO:0000256" key="7">
    <source>
        <dbReference type="ARBA" id="ARBA00022989"/>
    </source>
</evidence>
<dbReference type="PATRIC" id="fig|1605367.3.peg.3529"/>
<feature type="transmembrane region" description="Helical" evidence="16">
    <location>
        <begin position="285"/>
        <end position="311"/>
    </location>
</feature>
<feature type="transmembrane region" description="Helical" evidence="16">
    <location>
        <begin position="50"/>
        <end position="68"/>
    </location>
</feature>
<dbReference type="PANTHER" id="PTHR30474:SF2">
    <property type="entry name" value="PEPTIDOGLYCAN GLYCOSYLTRANSFERASE FTSW-RELATED"/>
    <property type="match status" value="1"/>
</dbReference>
<evidence type="ECO:0000256" key="5">
    <source>
        <dbReference type="ARBA" id="ARBA00022960"/>
    </source>
</evidence>
<dbReference type="OrthoDB" id="9812661at2"/>
<evidence type="ECO:0000256" key="15">
    <source>
        <dbReference type="ARBA" id="ARBA00049902"/>
    </source>
</evidence>
<dbReference type="EMBL" id="LGTQ01000009">
    <property type="protein sequence ID" value="KPM47738.1"/>
    <property type="molecule type" value="Genomic_DNA"/>
</dbReference>
<feature type="transmembrane region" description="Helical" evidence="16">
    <location>
        <begin position="107"/>
        <end position="128"/>
    </location>
</feature>
<dbReference type="GO" id="GO:0008360">
    <property type="term" value="P:regulation of cell shape"/>
    <property type="evidence" value="ECO:0007669"/>
    <property type="project" value="UniProtKB-KW"/>
</dbReference>
<sequence length="395" mass="43237">MTGFKLKDHLQGDPQIWLITFLLSFFGIAAVYSSISALAYRSSGTSEMIMFRHAFFVLAGLFLTYVIHRFNFLNIAPVAKVLLWVSPLLLLYTLLMGYEVGGAKRWISLLGFTFQTSDMVRLVLITNLAAMLAKKQNTMDKFKHLWPIIIWCGIICFLLAISSFSTSVILGLTCFMIMIIGRVPRKYILRLTGSVLLGLVLAFSAGLFTKIVFNKNFGRTETIINRTESFIGKDLDGNDLIGGKIGSVSMQQDQAIAAVARGGIFGVGPGKSAIKHRMAEAYSDFIYAIIIEEYGLVGGVAIMLLYLWLLARGLKNIANTTQAFGGLLSIGLTLSIVFQALAHMFINVGLGPVTGQTLPLISKGGTSILFTFIAIGIVLSVSKNQQFETLSNKAR</sequence>
<dbReference type="STRING" id="1605367.AFM12_10700"/>
<evidence type="ECO:0000313" key="17">
    <source>
        <dbReference type="EMBL" id="KPM47738.1"/>
    </source>
</evidence>
<comment type="subcellular location">
    <subcellularLocation>
        <location evidence="1">Membrane</location>
        <topology evidence="1">Multi-pass membrane protein</topology>
    </subcellularLocation>
</comment>
<keyword evidence="2" id="KW-0328">Glycosyltransferase</keyword>
<accession>A0A0P7BZQ5</accession>
<comment type="caution">
    <text evidence="17">The sequence shown here is derived from an EMBL/GenBank/DDBJ whole genome shotgun (WGS) entry which is preliminary data.</text>
</comment>